<evidence type="ECO:0000256" key="1">
    <source>
        <dbReference type="SAM" id="MobiDB-lite"/>
    </source>
</evidence>
<keyword evidence="3" id="KW-1185">Reference proteome</keyword>
<organism evidence="2 3">
    <name type="scientific">Hibiscus syriacus</name>
    <name type="common">Rose of Sharon</name>
    <dbReference type="NCBI Taxonomy" id="106335"/>
    <lineage>
        <taxon>Eukaryota</taxon>
        <taxon>Viridiplantae</taxon>
        <taxon>Streptophyta</taxon>
        <taxon>Embryophyta</taxon>
        <taxon>Tracheophyta</taxon>
        <taxon>Spermatophyta</taxon>
        <taxon>Magnoliopsida</taxon>
        <taxon>eudicotyledons</taxon>
        <taxon>Gunneridae</taxon>
        <taxon>Pentapetalae</taxon>
        <taxon>rosids</taxon>
        <taxon>malvids</taxon>
        <taxon>Malvales</taxon>
        <taxon>Malvaceae</taxon>
        <taxon>Malvoideae</taxon>
        <taxon>Hibiscus</taxon>
    </lineage>
</organism>
<dbReference type="SUPFAM" id="SSF57850">
    <property type="entry name" value="RING/U-box"/>
    <property type="match status" value="1"/>
</dbReference>
<feature type="compositionally biased region" description="Polar residues" evidence="1">
    <location>
        <begin position="99"/>
        <end position="108"/>
    </location>
</feature>
<dbReference type="AlphaFoldDB" id="A0A6A3CLY5"/>
<protein>
    <submittedName>
        <fullName evidence="2">MADS-box protein ZMM17-like</fullName>
    </submittedName>
</protein>
<feature type="region of interest" description="Disordered" evidence="1">
    <location>
        <begin position="73"/>
        <end position="121"/>
    </location>
</feature>
<proteinExistence type="predicted"/>
<dbReference type="Gene3D" id="3.30.40.10">
    <property type="entry name" value="Zinc/RING finger domain, C3HC4 (zinc finger)"/>
    <property type="match status" value="1"/>
</dbReference>
<gene>
    <name evidence="2" type="ORF">F3Y22_tig00003103pilonHSYRG00035</name>
</gene>
<reference evidence="2" key="1">
    <citation type="submission" date="2019-09" db="EMBL/GenBank/DDBJ databases">
        <title>Draft genome information of white flower Hibiscus syriacus.</title>
        <authorList>
            <person name="Kim Y.-M."/>
        </authorList>
    </citation>
    <scope>NUCLEOTIDE SEQUENCE [LARGE SCALE GENOMIC DNA]</scope>
    <source>
        <strain evidence="2">YM2019G1</strain>
    </source>
</reference>
<comment type="caution">
    <text evidence="2">The sequence shown here is derived from an EMBL/GenBank/DDBJ whole genome shotgun (WGS) entry which is preliminary data.</text>
</comment>
<accession>A0A6A3CLY5</accession>
<dbReference type="InterPro" id="IPR013083">
    <property type="entry name" value="Znf_RING/FYVE/PHD"/>
</dbReference>
<feature type="compositionally biased region" description="Low complexity" evidence="1">
    <location>
        <begin position="109"/>
        <end position="120"/>
    </location>
</feature>
<name>A0A6A3CLY5_HIBSY</name>
<dbReference type="PANTHER" id="PTHR31150">
    <property type="entry name" value="EXPRESSED PROTEIN"/>
    <property type="match status" value="1"/>
</dbReference>
<dbReference type="PANTHER" id="PTHR31150:SF23">
    <property type="entry name" value="MANDELONITRILE LYASE-RELATED"/>
    <property type="match status" value="1"/>
</dbReference>
<sequence>MGPQELYWQTNTSFSPPPSRWDFHFQPDGLSYGSYDGNQLYESSTSPNSKESRGWVRRNLLYNHQYSASDGAGPFLSSPSDLSQDHVGGQSPFTCIVEGTSTNADSGVSTSPYSDSSESEPMVEQCFSSQRNISSRYCFMSKPIHPLSFPMETPTTEASDSTVAGLSDDTATPQRDAHCWSSASSSNDIADISESFESVMFSRSCIPSSGFKCSLCERYLSQRSPWSARRIVSSDMPVAGALSCGHTFHAECLKQTNTKNSNSISRLKPFSENGPSKSWSCAQVGDCVQGVLQPPPRNRTMLLLNQSHMKKNLFMKVNSSREFPGKLRKSGSSPLQLFSGKSIYLGAVVCSKTIAGPSMKS</sequence>
<evidence type="ECO:0000313" key="2">
    <source>
        <dbReference type="EMBL" id="KAE8729866.1"/>
    </source>
</evidence>
<dbReference type="Proteomes" id="UP000436088">
    <property type="component" value="Unassembled WGS sequence"/>
</dbReference>
<dbReference type="EMBL" id="VEPZ02000211">
    <property type="protein sequence ID" value="KAE8729866.1"/>
    <property type="molecule type" value="Genomic_DNA"/>
</dbReference>
<evidence type="ECO:0000313" key="3">
    <source>
        <dbReference type="Proteomes" id="UP000436088"/>
    </source>
</evidence>